<organism evidence="1 2">
    <name type="scientific">Pelomonas caseinilytica</name>
    <dbReference type="NCBI Taxonomy" id="2906763"/>
    <lineage>
        <taxon>Bacteria</taxon>
        <taxon>Pseudomonadati</taxon>
        <taxon>Pseudomonadota</taxon>
        <taxon>Betaproteobacteria</taxon>
        <taxon>Burkholderiales</taxon>
        <taxon>Sphaerotilaceae</taxon>
        <taxon>Roseateles</taxon>
    </lineage>
</organism>
<protein>
    <submittedName>
        <fullName evidence="1">Uncharacterized protein</fullName>
    </submittedName>
</protein>
<accession>A0ABS8XEQ8</accession>
<gene>
    <name evidence="1" type="ORF">LXT12_09475</name>
</gene>
<proteinExistence type="predicted"/>
<sequence>MIYLIDYDWRAERLVSMQAFDDGLRTQAEAARRALEVRLLKESRDREVVLLEALDEAGLRRTHGRYFKSLEELLAQATHG</sequence>
<keyword evidence="2" id="KW-1185">Reference proteome</keyword>
<evidence type="ECO:0000313" key="2">
    <source>
        <dbReference type="Proteomes" id="UP001201463"/>
    </source>
</evidence>
<comment type="caution">
    <text evidence="1">The sequence shown here is derived from an EMBL/GenBank/DDBJ whole genome shotgun (WGS) entry which is preliminary data.</text>
</comment>
<dbReference type="EMBL" id="JAJTWT010000003">
    <property type="protein sequence ID" value="MCE4537477.1"/>
    <property type="molecule type" value="Genomic_DNA"/>
</dbReference>
<evidence type="ECO:0000313" key="1">
    <source>
        <dbReference type="EMBL" id="MCE4537477.1"/>
    </source>
</evidence>
<reference evidence="1 2" key="1">
    <citation type="submission" date="2021-12" db="EMBL/GenBank/DDBJ databases">
        <title>Genome seq of p7.</title>
        <authorList>
            <person name="Seo T."/>
        </authorList>
    </citation>
    <scope>NUCLEOTIDE SEQUENCE [LARGE SCALE GENOMIC DNA]</scope>
    <source>
        <strain evidence="1 2">P7</strain>
    </source>
</reference>
<dbReference type="Proteomes" id="UP001201463">
    <property type="component" value="Unassembled WGS sequence"/>
</dbReference>
<dbReference type="RefSeq" id="WP_233391414.1">
    <property type="nucleotide sequence ID" value="NZ_JAJTWT010000003.1"/>
</dbReference>
<name>A0ABS8XEQ8_9BURK</name>